<protein>
    <recommendedName>
        <fullName evidence="4">DUF2141 domain-containing protein</fullName>
    </recommendedName>
</protein>
<dbReference type="InterPro" id="IPR018673">
    <property type="entry name" value="DUF2141"/>
</dbReference>
<evidence type="ECO:0008006" key="4">
    <source>
        <dbReference type="Google" id="ProtNLM"/>
    </source>
</evidence>
<sequence length="136" mass="14817">MKTLFTTIIALIIATLTFAQDGNTITVQVLNATSDEGTIEYGIYDQDTFMKAAPVFSASVEIKDGKAVAVFENVPEGDYAIMALHDLNGNGRIDFETNGMPKEAYGMSNNPMSYGPPTWADAKITIDKDQEISIRL</sequence>
<evidence type="ECO:0000313" key="3">
    <source>
        <dbReference type="Proteomes" id="UP000193431"/>
    </source>
</evidence>
<dbReference type="OrthoDB" id="9788332at2"/>
<accession>A0A1W6MNI7</accession>
<name>A0A1W6MNI7_9FLAO</name>
<keyword evidence="1" id="KW-0732">Signal</keyword>
<evidence type="ECO:0000313" key="2">
    <source>
        <dbReference type="EMBL" id="ARN79137.1"/>
    </source>
</evidence>
<dbReference type="AlphaFoldDB" id="A0A1W6MNI7"/>
<dbReference type="EMBL" id="CP019344">
    <property type="protein sequence ID" value="ARN79137.1"/>
    <property type="molecule type" value="Genomic_DNA"/>
</dbReference>
<proteinExistence type="predicted"/>
<dbReference type="Proteomes" id="UP000193431">
    <property type="component" value="Chromosome"/>
</dbReference>
<dbReference type="STRING" id="331648.BST97_14725"/>
<feature type="chain" id="PRO_5013297897" description="DUF2141 domain-containing protein" evidence="1">
    <location>
        <begin position="20"/>
        <end position="136"/>
    </location>
</feature>
<gene>
    <name evidence="2" type="ORF">BST97_14725</name>
</gene>
<organism evidence="2 3">
    <name type="scientific">Nonlabens spongiae</name>
    <dbReference type="NCBI Taxonomy" id="331648"/>
    <lineage>
        <taxon>Bacteria</taxon>
        <taxon>Pseudomonadati</taxon>
        <taxon>Bacteroidota</taxon>
        <taxon>Flavobacteriia</taxon>
        <taxon>Flavobacteriales</taxon>
        <taxon>Flavobacteriaceae</taxon>
        <taxon>Nonlabens</taxon>
    </lineage>
</organism>
<dbReference type="RefSeq" id="WP_085767942.1">
    <property type="nucleotide sequence ID" value="NZ_CP019344.1"/>
</dbReference>
<dbReference type="Pfam" id="PF09912">
    <property type="entry name" value="DUF2141"/>
    <property type="match status" value="1"/>
</dbReference>
<evidence type="ECO:0000256" key="1">
    <source>
        <dbReference type="SAM" id="SignalP"/>
    </source>
</evidence>
<reference evidence="2 3" key="1">
    <citation type="submission" date="2016-11" db="EMBL/GenBank/DDBJ databases">
        <title>Trade-off between light-utilization and light-protection in marine flavobacteria.</title>
        <authorList>
            <person name="Kumagai Y."/>
        </authorList>
    </citation>
    <scope>NUCLEOTIDE SEQUENCE [LARGE SCALE GENOMIC DNA]</scope>
    <source>
        <strain evidence="2 3">JCM 13191</strain>
    </source>
</reference>
<feature type="signal peptide" evidence="1">
    <location>
        <begin position="1"/>
        <end position="19"/>
    </location>
</feature>
<keyword evidence="3" id="KW-1185">Reference proteome</keyword>